<dbReference type="HAMAP" id="MF_01023">
    <property type="entry name" value="HisC_aminotrans_2"/>
    <property type="match status" value="1"/>
</dbReference>
<evidence type="ECO:0000256" key="3">
    <source>
        <dbReference type="ARBA" id="ARBA00007970"/>
    </source>
</evidence>
<dbReference type="GO" id="GO:0030170">
    <property type="term" value="F:pyridoxal phosphate binding"/>
    <property type="evidence" value="ECO:0007669"/>
    <property type="project" value="InterPro"/>
</dbReference>
<dbReference type="PANTHER" id="PTHR43643:SF3">
    <property type="entry name" value="HISTIDINOL-PHOSPHATE AMINOTRANSFERASE"/>
    <property type="match status" value="1"/>
</dbReference>
<accession>E4TIP9</accession>
<dbReference type="SUPFAM" id="SSF53383">
    <property type="entry name" value="PLP-dependent transferases"/>
    <property type="match status" value="1"/>
</dbReference>
<dbReference type="InterPro" id="IPR015422">
    <property type="entry name" value="PyrdxlP-dep_Trfase_small"/>
</dbReference>
<dbReference type="EC" id="2.6.1.9" evidence="9"/>
<keyword evidence="5 9" id="KW-0032">Aminotransferase</keyword>
<gene>
    <name evidence="9" type="primary">hisC</name>
    <name evidence="11" type="ordered locus">Calni_0089</name>
</gene>
<dbReference type="InterPro" id="IPR001917">
    <property type="entry name" value="Aminotrans_II_pyridoxalP_BS"/>
</dbReference>
<evidence type="ECO:0000256" key="4">
    <source>
        <dbReference type="ARBA" id="ARBA00011738"/>
    </source>
</evidence>
<evidence type="ECO:0000256" key="5">
    <source>
        <dbReference type="ARBA" id="ARBA00022576"/>
    </source>
</evidence>
<evidence type="ECO:0000256" key="1">
    <source>
        <dbReference type="ARBA" id="ARBA00001933"/>
    </source>
</evidence>
<dbReference type="InterPro" id="IPR015421">
    <property type="entry name" value="PyrdxlP-dep_Trfase_major"/>
</dbReference>
<proteinExistence type="inferred from homology"/>
<comment type="similarity">
    <text evidence="3 9">Belongs to the class-II pyridoxal-phosphate-dependent aminotransferase family. Histidinol-phosphate aminotransferase subfamily.</text>
</comment>
<comment type="cofactor">
    <cofactor evidence="1 9">
        <name>pyridoxal 5'-phosphate</name>
        <dbReference type="ChEBI" id="CHEBI:597326"/>
    </cofactor>
</comment>
<evidence type="ECO:0000256" key="6">
    <source>
        <dbReference type="ARBA" id="ARBA00022679"/>
    </source>
</evidence>
<feature type="modified residue" description="N6-(pyridoxal phosphate)lysine" evidence="9">
    <location>
        <position position="228"/>
    </location>
</feature>
<feature type="domain" description="Aminotransferase class I/classII large" evidence="10">
    <location>
        <begin position="35"/>
        <end position="359"/>
    </location>
</feature>
<dbReference type="PANTHER" id="PTHR43643">
    <property type="entry name" value="HISTIDINOL-PHOSPHATE AMINOTRANSFERASE 2"/>
    <property type="match status" value="1"/>
</dbReference>
<comment type="catalytic activity">
    <reaction evidence="8 9">
        <text>L-histidinol phosphate + 2-oxoglutarate = 3-(imidazol-4-yl)-2-oxopropyl phosphate + L-glutamate</text>
        <dbReference type="Rhea" id="RHEA:23744"/>
        <dbReference type="ChEBI" id="CHEBI:16810"/>
        <dbReference type="ChEBI" id="CHEBI:29985"/>
        <dbReference type="ChEBI" id="CHEBI:57766"/>
        <dbReference type="ChEBI" id="CHEBI:57980"/>
        <dbReference type="EC" id="2.6.1.9"/>
    </reaction>
</comment>
<dbReference type="UniPathway" id="UPA00031">
    <property type="reaction ID" value="UER00012"/>
</dbReference>
<dbReference type="InterPro" id="IPR004839">
    <property type="entry name" value="Aminotransferase_I/II_large"/>
</dbReference>
<dbReference type="Gene3D" id="3.40.640.10">
    <property type="entry name" value="Type I PLP-dependent aspartate aminotransferase-like (Major domain)"/>
    <property type="match status" value="1"/>
</dbReference>
<comment type="subunit">
    <text evidence="4 9">Homodimer.</text>
</comment>
<keyword evidence="7 9" id="KW-0663">Pyridoxal phosphate</keyword>
<dbReference type="PROSITE" id="PS00599">
    <property type="entry name" value="AA_TRANSFER_CLASS_2"/>
    <property type="match status" value="1"/>
</dbReference>
<comment type="pathway">
    <text evidence="2 9">Amino-acid biosynthesis; L-histidine biosynthesis; L-histidine from 5-phospho-alpha-D-ribose 1-diphosphate: step 7/9.</text>
</comment>
<keyword evidence="9" id="KW-0028">Amino-acid biosynthesis</keyword>
<reference evidence="11 12" key="1">
    <citation type="journal article" date="2011" name="Stand. Genomic Sci.">
        <title>Complete genome sequence of Calditerrivibrio nitroreducens type strain (Yu37-1).</title>
        <authorList>
            <person name="Pitluck S."/>
            <person name="Sikorski J."/>
            <person name="Zeytun A."/>
            <person name="Lapidus A."/>
            <person name="Nolan M."/>
            <person name="Lucas S."/>
            <person name="Hammon N."/>
            <person name="Deshpande S."/>
            <person name="Cheng J.F."/>
            <person name="Tapia R."/>
            <person name="Han C."/>
            <person name="Goodwin L."/>
            <person name="Liolios K."/>
            <person name="Pagani I."/>
            <person name="Ivanova N."/>
            <person name="Mavromatis K."/>
            <person name="Pati A."/>
            <person name="Chen A."/>
            <person name="Palaniappan K."/>
            <person name="Hauser L."/>
            <person name="Chang Y.J."/>
            <person name="Jeffries C.D."/>
            <person name="Detter J.C."/>
            <person name="Brambilla E."/>
            <person name="Djao O.D."/>
            <person name="Rohde M."/>
            <person name="Spring S."/>
            <person name="Goker M."/>
            <person name="Woyke T."/>
            <person name="Bristow J."/>
            <person name="Eisen J.A."/>
            <person name="Markowitz V."/>
            <person name="Hugenholtz P."/>
            <person name="Kyrpides N.C."/>
            <person name="Klenk H.P."/>
            <person name="Land M."/>
        </authorList>
    </citation>
    <scope>NUCLEOTIDE SEQUENCE [LARGE SCALE GENOMIC DNA]</scope>
    <source>
        <strain evidence="12">DSM 19672 / NBRC 101217 / Yu37-1</strain>
    </source>
</reference>
<dbReference type="KEGG" id="cni:Calni_0089"/>
<evidence type="ECO:0000313" key="12">
    <source>
        <dbReference type="Proteomes" id="UP000007039"/>
    </source>
</evidence>
<sequence length="366" mass="41481">MIDYKKLAGEKISSLIPYQPGKPIKELERELGVKEAIKLASNENPLGVSKKVIQAVTEALHEMNRYPLGDAFYLRQELSRFLDVPPHQIIFGTGSNEIIELAIRTFVKEGEHVLSYAPSFSVYGIIAQAAGSFCKWVPTKDRFKVDFNKLKEAVENSTRIVFLANPNNPTGVYFSEEELVDFLNYIPKETIVILDEAYVEYVDAPDFPDSLKLLKKYPNLIIMRTFSKAYGLAGFRIGYAIGHPDAIDMLNRVRQPFNVNMVAQIAAIAALEDREFVRNSIKINREGKAYLYKQFKELGLDYIETQANFILVNVGDGKDVFDRLLKEGVIVRFLGPTLKEYIRVSIGTPQENEVFITKLKKILNKG</sequence>
<dbReference type="HOGENOM" id="CLU_017584_3_3_0"/>
<evidence type="ECO:0000256" key="2">
    <source>
        <dbReference type="ARBA" id="ARBA00005011"/>
    </source>
</evidence>
<dbReference type="CDD" id="cd00609">
    <property type="entry name" value="AAT_like"/>
    <property type="match status" value="1"/>
</dbReference>
<dbReference type="AlphaFoldDB" id="E4TIP9"/>
<evidence type="ECO:0000256" key="7">
    <source>
        <dbReference type="ARBA" id="ARBA00022898"/>
    </source>
</evidence>
<dbReference type="InterPro" id="IPR050106">
    <property type="entry name" value="HistidinolP_aminotransfase"/>
</dbReference>
<dbReference type="Proteomes" id="UP000007039">
    <property type="component" value="Chromosome"/>
</dbReference>
<dbReference type="InterPro" id="IPR015424">
    <property type="entry name" value="PyrdxlP-dep_Trfase"/>
</dbReference>
<dbReference type="InterPro" id="IPR005861">
    <property type="entry name" value="HisP_aminotrans"/>
</dbReference>
<evidence type="ECO:0000259" key="10">
    <source>
        <dbReference type="Pfam" id="PF00155"/>
    </source>
</evidence>
<evidence type="ECO:0000313" key="11">
    <source>
        <dbReference type="EMBL" id="ADR18004.1"/>
    </source>
</evidence>
<keyword evidence="6 9" id="KW-0808">Transferase</keyword>
<dbReference type="Gene3D" id="3.90.1150.10">
    <property type="entry name" value="Aspartate Aminotransferase, domain 1"/>
    <property type="match status" value="1"/>
</dbReference>
<protein>
    <recommendedName>
        <fullName evidence="9">Histidinol-phosphate aminotransferase</fullName>
        <ecNumber evidence="9">2.6.1.9</ecNumber>
    </recommendedName>
    <alternativeName>
        <fullName evidence="9">Imidazole acetol-phosphate transaminase</fullName>
    </alternativeName>
</protein>
<dbReference type="OrthoDB" id="9813612at2"/>
<dbReference type="GO" id="GO:0000105">
    <property type="term" value="P:L-histidine biosynthetic process"/>
    <property type="evidence" value="ECO:0007669"/>
    <property type="project" value="UniProtKB-UniRule"/>
</dbReference>
<evidence type="ECO:0000256" key="9">
    <source>
        <dbReference type="HAMAP-Rule" id="MF_01023"/>
    </source>
</evidence>
<evidence type="ECO:0000256" key="8">
    <source>
        <dbReference type="ARBA" id="ARBA00047481"/>
    </source>
</evidence>
<name>E4TIP9_CALNY</name>
<dbReference type="EMBL" id="CP002347">
    <property type="protein sequence ID" value="ADR18004.1"/>
    <property type="molecule type" value="Genomic_DNA"/>
</dbReference>
<dbReference type="GO" id="GO:0004400">
    <property type="term" value="F:histidinol-phosphate transaminase activity"/>
    <property type="evidence" value="ECO:0007669"/>
    <property type="project" value="UniProtKB-UniRule"/>
</dbReference>
<keyword evidence="9" id="KW-0368">Histidine biosynthesis</keyword>
<organism evidence="11 12">
    <name type="scientific">Calditerrivibrio nitroreducens (strain DSM 19672 / NBRC 101217 / Yu37-1)</name>
    <dbReference type="NCBI Taxonomy" id="768670"/>
    <lineage>
        <taxon>Bacteria</taxon>
        <taxon>Pseudomonadati</taxon>
        <taxon>Deferribacterota</taxon>
        <taxon>Deferribacteres</taxon>
        <taxon>Deferribacterales</taxon>
        <taxon>Calditerrivibrionaceae</taxon>
    </lineage>
</organism>
<dbReference type="Pfam" id="PF00155">
    <property type="entry name" value="Aminotran_1_2"/>
    <property type="match status" value="1"/>
</dbReference>
<dbReference type="NCBIfam" id="TIGR01141">
    <property type="entry name" value="hisC"/>
    <property type="match status" value="1"/>
</dbReference>
<dbReference type="RefSeq" id="WP_013450221.1">
    <property type="nucleotide sequence ID" value="NC_014758.1"/>
</dbReference>
<dbReference type="STRING" id="768670.Calni_0089"/>
<dbReference type="eggNOG" id="COG0079">
    <property type="taxonomic scope" value="Bacteria"/>
</dbReference>
<keyword evidence="12" id="KW-1185">Reference proteome</keyword>